<dbReference type="InterPro" id="IPR029058">
    <property type="entry name" value="AB_hydrolase_fold"/>
</dbReference>
<dbReference type="Gene3D" id="3.40.50.1820">
    <property type="entry name" value="alpha/beta hydrolase"/>
    <property type="match status" value="1"/>
</dbReference>
<gene>
    <name evidence="1" type="ORF">GCM10010919_33480</name>
</gene>
<dbReference type="InterPro" id="IPR008979">
    <property type="entry name" value="Galactose-bd-like_sf"/>
</dbReference>
<evidence type="ECO:0008006" key="3">
    <source>
        <dbReference type="Google" id="ProtNLM"/>
    </source>
</evidence>
<accession>A0ABQ3L1Z4</accession>
<organism evidence="1 2">
    <name type="scientific">Alishewanella longhuensis</name>
    <dbReference type="NCBI Taxonomy" id="1091037"/>
    <lineage>
        <taxon>Bacteria</taxon>
        <taxon>Pseudomonadati</taxon>
        <taxon>Pseudomonadota</taxon>
        <taxon>Gammaproteobacteria</taxon>
        <taxon>Alteromonadales</taxon>
        <taxon>Alteromonadaceae</taxon>
        <taxon>Alishewanella</taxon>
    </lineage>
</organism>
<dbReference type="SUPFAM" id="SSF49785">
    <property type="entry name" value="Galactose-binding domain-like"/>
    <property type="match status" value="1"/>
</dbReference>
<dbReference type="Proteomes" id="UP000659697">
    <property type="component" value="Unassembled WGS sequence"/>
</dbReference>
<sequence length="588" mass="66738">MSVCLLTAHQFFIQPQDLNRFLTEVKQDANRSAVADPTIKGPFDFRTFTYGSGSDRRRVEFAEQADFITDSVDGSLLLDNWHGITSWMRKLYWGIDVTELPVQGRIWQPITEQKTPLVLMVHGNHTMEHFSDEGYAYLGEHLASLGYIVVSVDQNFLNLTSAEGYFGFSKFRLRDENDARAWLLLKHLEQWRQWQASSTTDWFKNVDLDNIILIGHSRGGEGVFIAALFNRLDYYPDNANLKFDFNFNIRGIVSIAPSDGQYEPRGSLVELDAINYLTIQGSADADAMVFMGASAYARVNMDSEDFYFKSSIMINSANHGQFNSDWGDCDLQPYICLLAGQQVPVMAATEQERISKFFVSRFAETVTKSDRPYLNYFQHAQTAATFFPGHYFISNYLDSNSLIIANFENDANLSSGNAAKISAQGFTQWQELKLKHHPGWQWTNLNTHAVKLAWEQNPASFTLTMDASIIHNDKTCFAFSVSNALDENSSETITNFSLQVSDHDGRTAQVELQKYYQLYPLLTRKPKLSEKAFIEPTFQSVQIPLQDFAVANVELDLTHVHSLSFVFDKTSKGKIYLDDINLTKCVGL</sequence>
<dbReference type="SUPFAM" id="SSF53474">
    <property type="entry name" value="alpha/beta-Hydrolases"/>
    <property type="match status" value="1"/>
</dbReference>
<dbReference type="Gene3D" id="2.60.120.430">
    <property type="entry name" value="Galactose-binding lectin"/>
    <property type="match status" value="1"/>
</dbReference>
<evidence type="ECO:0000313" key="2">
    <source>
        <dbReference type="Proteomes" id="UP000659697"/>
    </source>
</evidence>
<comment type="caution">
    <text evidence="1">The sequence shown here is derived from an EMBL/GenBank/DDBJ whole genome shotgun (WGS) entry which is preliminary data.</text>
</comment>
<proteinExistence type="predicted"/>
<protein>
    <recommendedName>
        <fullName evidence="3">Alpha/beta hydrolase</fullName>
    </recommendedName>
</protein>
<dbReference type="PANTHER" id="PTHR33428:SF14">
    <property type="entry name" value="CARBOXYLESTERASE TYPE B DOMAIN-CONTAINING PROTEIN"/>
    <property type="match status" value="1"/>
</dbReference>
<keyword evidence="2" id="KW-1185">Reference proteome</keyword>
<dbReference type="PANTHER" id="PTHR33428">
    <property type="entry name" value="CHLOROPHYLLASE-2, CHLOROPLASTIC"/>
    <property type="match status" value="1"/>
</dbReference>
<evidence type="ECO:0000313" key="1">
    <source>
        <dbReference type="EMBL" id="GHG77679.1"/>
    </source>
</evidence>
<name>A0ABQ3L1Z4_9ALTE</name>
<reference evidence="2" key="1">
    <citation type="journal article" date="2019" name="Int. J. Syst. Evol. Microbiol.">
        <title>The Global Catalogue of Microorganisms (GCM) 10K type strain sequencing project: providing services to taxonomists for standard genome sequencing and annotation.</title>
        <authorList>
            <consortium name="The Broad Institute Genomics Platform"/>
            <consortium name="The Broad Institute Genome Sequencing Center for Infectious Disease"/>
            <person name="Wu L."/>
            <person name="Ma J."/>
        </authorList>
    </citation>
    <scope>NUCLEOTIDE SEQUENCE [LARGE SCALE GENOMIC DNA]</scope>
    <source>
        <strain evidence="2">CGMCC 1.7003</strain>
    </source>
</reference>
<dbReference type="EMBL" id="BNAO01000012">
    <property type="protein sequence ID" value="GHG77679.1"/>
    <property type="molecule type" value="Genomic_DNA"/>
</dbReference>